<gene>
    <name evidence="2" type="ORF">FBUS_06838</name>
</gene>
<keyword evidence="1" id="KW-0175">Coiled coil</keyword>
<dbReference type="PANTHER" id="PTHR35970:SF1">
    <property type="entry name" value="SODIUM CHANNEL AND CLATHRIN LINKER 1"/>
    <property type="match status" value="1"/>
</dbReference>
<dbReference type="PANTHER" id="PTHR35970">
    <property type="entry name" value="SODIUM CHANNEL AND CLATHRIN LINKER 1"/>
    <property type="match status" value="1"/>
</dbReference>
<comment type="caution">
    <text evidence="2">The sequence shown here is derived from an EMBL/GenBank/DDBJ whole genome shotgun (WGS) entry which is preliminary data.</text>
</comment>
<evidence type="ECO:0000256" key="1">
    <source>
        <dbReference type="SAM" id="Coils"/>
    </source>
</evidence>
<dbReference type="Proteomes" id="UP000728185">
    <property type="component" value="Unassembled WGS sequence"/>
</dbReference>
<feature type="coiled-coil region" evidence="1">
    <location>
        <begin position="170"/>
        <end position="252"/>
    </location>
</feature>
<organism evidence="2 3">
    <name type="scientific">Fasciolopsis buskii</name>
    <dbReference type="NCBI Taxonomy" id="27845"/>
    <lineage>
        <taxon>Eukaryota</taxon>
        <taxon>Metazoa</taxon>
        <taxon>Spiralia</taxon>
        <taxon>Lophotrochozoa</taxon>
        <taxon>Platyhelminthes</taxon>
        <taxon>Trematoda</taxon>
        <taxon>Digenea</taxon>
        <taxon>Plagiorchiida</taxon>
        <taxon>Echinostomata</taxon>
        <taxon>Echinostomatoidea</taxon>
        <taxon>Fasciolidae</taxon>
        <taxon>Fasciolopsis</taxon>
    </lineage>
</organism>
<dbReference type="AlphaFoldDB" id="A0A8E0VGD0"/>
<feature type="coiled-coil region" evidence="1">
    <location>
        <begin position="14"/>
        <end position="41"/>
    </location>
</feature>
<proteinExistence type="predicted"/>
<name>A0A8E0VGD0_9TREM</name>
<reference evidence="2" key="1">
    <citation type="submission" date="2019-05" db="EMBL/GenBank/DDBJ databases">
        <title>Annotation for the trematode Fasciolopsis buski.</title>
        <authorList>
            <person name="Choi Y.-J."/>
        </authorList>
    </citation>
    <scope>NUCLEOTIDE SEQUENCE</scope>
    <source>
        <strain evidence="2">HT</strain>
        <tissue evidence="2">Whole worm</tissue>
    </source>
</reference>
<dbReference type="OrthoDB" id="551053at2759"/>
<keyword evidence="3" id="KW-1185">Reference proteome</keyword>
<evidence type="ECO:0000313" key="3">
    <source>
        <dbReference type="Proteomes" id="UP000728185"/>
    </source>
</evidence>
<dbReference type="GO" id="GO:0045162">
    <property type="term" value="P:clustering of voltage-gated sodium channels"/>
    <property type="evidence" value="ECO:0007669"/>
    <property type="project" value="InterPro"/>
</dbReference>
<dbReference type="GO" id="GO:0060271">
    <property type="term" value="P:cilium assembly"/>
    <property type="evidence" value="ECO:0007669"/>
    <property type="project" value="TreeGrafter"/>
</dbReference>
<dbReference type="InterPro" id="IPR038911">
    <property type="entry name" value="SCLT1"/>
</dbReference>
<sequence length="357" mass="41090">MFCEILFVCLWQDHNDLKQKYADAVRLINKLENDCSELQERYDASCLMARESFQKVSESIELAKTAADERDAATLAQSNAEQELSRLQNVIEKLVDEAGQRTAEEVEKVREQANLNIAKLLAELHTVEQERTKLEHELDCLKSDQGSSKPGGIIQLDKLDPRLESTMQRAHWAEQQRDELKLRLESAEKSFERTLASKQTEIDKLQEEERLNYAESQRNSMEDRYKHQLEALSVAENQALEAKRQANAAQRSALQQVLLANQTVELQGTESKRRLEAMEKANQTSVQRWQEMLVKQHTLAAQWRSEAEILAEQMEKQGIALRGELNKEITRSNQLTKRLADLERKRSAEVSISFVLE</sequence>
<feature type="coiled-coil region" evidence="1">
    <location>
        <begin position="70"/>
        <end position="144"/>
    </location>
</feature>
<dbReference type="EMBL" id="LUCM01005852">
    <property type="protein sequence ID" value="KAA0192176.1"/>
    <property type="molecule type" value="Genomic_DNA"/>
</dbReference>
<protein>
    <submittedName>
        <fullName evidence="2">Uncharacterized protein</fullName>
    </submittedName>
</protein>
<evidence type="ECO:0000313" key="2">
    <source>
        <dbReference type="EMBL" id="KAA0192176.1"/>
    </source>
</evidence>
<accession>A0A8E0VGD0</accession>
<dbReference type="GO" id="GO:0005814">
    <property type="term" value="C:centriole"/>
    <property type="evidence" value="ECO:0007669"/>
    <property type="project" value="TreeGrafter"/>
</dbReference>